<dbReference type="Pfam" id="PF13639">
    <property type="entry name" value="zf-RING_2"/>
    <property type="match status" value="1"/>
</dbReference>
<reference evidence="7 8" key="1">
    <citation type="submission" date="2019-04" db="EMBL/GenBank/DDBJ databases">
        <title>Friends and foes A comparative genomics study of 23 Aspergillus species from section Flavi.</title>
        <authorList>
            <consortium name="DOE Joint Genome Institute"/>
            <person name="Kjaerbolling I."/>
            <person name="Vesth T."/>
            <person name="Frisvad J.C."/>
            <person name="Nybo J.L."/>
            <person name="Theobald S."/>
            <person name="Kildgaard S."/>
            <person name="Isbrandt T."/>
            <person name="Kuo A."/>
            <person name="Sato A."/>
            <person name="Lyhne E.K."/>
            <person name="Kogle M.E."/>
            <person name="Wiebenga A."/>
            <person name="Kun R.S."/>
            <person name="Lubbers R.J."/>
            <person name="Makela M.R."/>
            <person name="Barry K."/>
            <person name="Chovatia M."/>
            <person name="Clum A."/>
            <person name="Daum C."/>
            <person name="Haridas S."/>
            <person name="He G."/>
            <person name="LaButti K."/>
            <person name="Lipzen A."/>
            <person name="Mondo S."/>
            <person name="Riley R."/>
            <person name="Salamov A."/>
            <person name="Simmons B.A."/>
            <person name="Magnuson J.K."/>
            <person name="Henrissat B."/>
            <person name="Mortensen U.H."/>
            <person name="Larsen T.O."/>
            <person name="Devries R.P."/>
            <person name="Grigoriev I.V."/>
            <person name="Machida M."/>
            <person name="Baker S.E."/>
            <person name="Andersen M.R."/>
        </authorList>
    </citation>
    <scope>NUCLEOTIDE SEQUENCE [LARGE SCALE GENOMIC DNA]</scope>
    <source>
        <strain evidence="7 8">IBT 18842</strain>
    </source>
</reference>
<organism evidence="7 8">
    <name type="scientific">Aspergillus avenaceus</name>
    <dbReference type="NCBI Taxonomy" id="36643"/>
    <lineage>
        <taxon>Eukaryota</taxon>
        <taxon>Fungi</taxon>
        <taxon>Dikarya</taxon>
        <taxon>Ascomycota</taxon>
        <taxon>Pezizomycotina</taxon>
        <taxon>Eurotiomycetes</taxon>
        <taxon>Eurotiomycetidae</taxon>
        <taxon>Eurotiales</taxon>
        <taxon>Aspergillaceae</taxon>
        <taxon>Aspergillus</taxon>
        <taxon>Aspergillus subgen. Circumdati</taxon>
    </lineage>
</organism>
<keyword evidence="8" id="KW-1185">Reference proteome</keyword>
<dbReference type="CDD" id="cd16448">
    <property type="entry name" value="RING-H2"/>
    <property type="match status" value="1"/>
</dbReference>
<keyword evidence="3" id="KW-0862">Zinc</keyword>
<keyword evidence="5" id="KW-1133">Transmembrane helix</keyword>
<dbReference type="InterPro" id="IPR001841">
    <property type="entry name" value="Znf_RING"/>
</dbReference>
<dbReference type="GO" id="GO:0008270">
    <property type="term" value="F:zinc ion binding"/>
    <property type="evidence" value="ECO:0007669"/>
    <property type="project" value="UniProtKB-KW"/>
</dbReference>
<dbReference type="Gene3D" id="3.30.40.10">
    <property type="entry name" value="Zinc/RING finger domain, C3HC4 (zinc finger)"/>
    <property type="match status" value="1"/>
</dbReference>
<feature type="domain" description="RING-type" evidence="6">
    <location>
        <begin position="110"/>
        <end position="152"/>
    </location>
</feature>
<evidence type="ECO:0000259" key="6">
    <source>
        <dbReference type="PROSITE" id="PS50089"/>
    </source>
</evidence>
<protein>
    <recommendedName>
        <fullName evidence="6">RING-type domain-containing protein</fullName>
    </recommendedName>
</protein>
<gene>
    <name evidence="7" type="ORF">BDV25DRAFT_172767</name>
</gene>
<dbReference type="PROSITE" id="PS50089">
    <property type="entry name" value="ZF_RING_2"/>
    <property type="match status" value="1"/>
</dbReference>
<dbReference type="SMART" id="SM00184">
    <property type="entry name" value="RING"/>
    <property type="match status" value="1"/>
</dbReference>
<dbReference type="InterPro" id="IPR013083">
    <property type="entry name" value="Znf_RING/FYVE/PHD"/>
</dbReference>
<dbReference type="GO" id="GO:0061630">
    <property type="term" value="F:ubiquitin protein ligase activity"/>
    <property type="evidence" value="ECO:0007669"/>
    <property type="project" value="TreeGrafter"/>
</dbReference>
<evidence type="ECO:0000256" key="2">
    <source>
        <dbReference type="ARBA" id="ARBA00022771"/>
    </source>
</evidence>
<evidence type="ECO:0000256" key="1">
    <source>
        <dbReference type="ARBA" id="ARBA00022723"/>
    </source>
</evidence>
<evidence type="ECO:0000256" key="3">
    <source>
        <dbReference type="ARBA" id="ARBA00022833"/>
    </source>
</evidence>
<dbReference type="AlphaFoldDB" id="A0A5N6TTF2"/>
<dbReference type="EMBL" id="ML742119">
    <property type="protein sequence ID" value="KAE8149580.1"/>
    <property type="molecule type" value="Genomic_DNA"/>
</dbReference>
<dbReference type="Proteomes" id="UP000325780">
    <property type="component" value="Unassembled WGS sequence"/>
</dbReference>
<evidence type="ECO:0000256" key="4">
    <source>
        <dbReference type="PROSITE-ProRule" id="PRU00175"/>
    </source>
</evidence>
<feature type="transmembrane region" description="Helical" evidence="5">
    <location>
        <begin position="20"/>
        <end position="43"/>
    </location>
</feature>
<name>A0A5N6TTF2_ASPAV</name>
<proteinExistence type="predicted"/>
<evidence type="ECO:0000313" key="8">
    <source>
        <dbReference type="Proteomes" id="UP000325780"/>
    </source>
</evidence>
<keyword evidence="5" id="KW-0812">Transmembrane</keyword>
<dbReference type="PANTHER" id="PTHR45969">
    <property type="entry name" value="RING ZINC FINGER PROTEIN-RELATED"/>
    <property type="match status" value="1"/>
</dbReference>
<keyword evidence="1" id="KW-0479">Metal-binding</keyword>
<dbReference type="SUPFAM" id="SSF57850">
    <property type="entry name" value="RING/U-box"/>
    <property type="match status" value="1"/>
</dbReference>
<evidence type="ECO:0000313" key="7">
    <source>
        <dbReference type="EMBL" id="KAE8149580.1"/>
    </source>
</evidence>
<keyword evidence="5" id="KW-0472">Membrane</keyword>
<keyword evidence="2 4" id="KW-0863">Zinc-finger</keyword>
<dbReference type="PANTHER" id="PTHR45969:SF69">
    <property type="entry name" value="FINGER DOMAIN PROTEIN, PUTATIVE (AFU_ORTHOLOGUE AFUA_3G12190)-RELATED"/>
    <property type="match status" value="1"/>
</dbReference>
<sequence length="167" mass="19022">MPDWTVGSSPGTADVHPDNSLTFQVLLVVCLSVYVLTAIWLLIRSYCLAYSSSIPTVNDSTANDARPPTNMEQRLQFLERAAPTKPFKTWWMSVQTIKSPLKKSDQLFTCSICLDTVHRKDPIHALKCRHVFHRQCLEKWYLGDHNHCPVCHKAFFEEPPRDPGLAV</sequence>
<accession>A0A5N6TTF2</accession>
<dbReference type="GO" id="GO:0016567">
    <property type="term" value="P:protein ubiquitination"/>
    <property type="evidence" value="ECO:0007669"/>
    <property type="project" value="TreeGrafter"/>
</dbReference>
<dbReference type="OrthoDB" id="8062037at2759"/>
<evidence type="ECO:0000256" key="5">
    <source>
        <dbReference type="SAM" id="Phobius"/>
    </source>
</evidence>